<dbReference type="AlphaFoldDB" id="A0A975U3K5"/>
<gene>
    <name evidence="1" type="ORF">KO353_01340</name>
</gene>
<dbReference type="EMBL" id="CP076448">
    <property type="protein sequence ID" value="QXM24934.1"/>
    <property type="molecule type" value="Genomic_DNA"/>
</dbReference>
<evidence type="ECO:0000313" key="2">
    <source>
        <dbReference type="Proteomes" id="UP000694001"/>
    </source>
</evidence>
<protein>
    <submittedName>
        <fullName evidence="1">Uncharacterized protein</fullName>
    </submittedName>
</protein>
<keyword evidence="2" id="KW-1185">Reference proteome</keyword>
<organism evidence="1 2">
    <name type="scientific">Elioraea tepida</name>
    <dbReference type="NCBI Taxonomy" id="2843330"/>
    <lineage>
        <taxon>Bacteria</taxon>
        <taxon>Pseudomonadati</taxon>
        <taxon>Pseudomonadota</taxon>
        <taxon>Alphaproteobacteria</taxon>
        <taxon>Acetobacterales</taxon>
        <taxon>Elioraeaceae</taxon>
        <taxon>Elioraea</taxon>
    </lineage>
</organism>
<reference evidence="1" key="1">
    <citation type="submission" date="2021-06" db="EMBL/GenBank/DDBJ databases">
        <title>Elioraea tepida, sp. nov., a moderately thermophilic aerobic anoxygenic phototrophic bacterium isolated from an alkaline siliceous hot spring mat community in Yellowstone National Park, WY, USA.</title>
        <authorList>
            <person name="Saini M.K."/>
            <person name="Yoshida S."/>
            <person name="Sebastian A."/>
            <person name="Hirose S."/>
            <person name="Hara E."/>
            <person name="Tamaki H."/>
            <person name="Soulier N.T."/>
            <person name="Albert I."/>
            <person name="Hanada S."/>
            <person name="Bryant D.A."/>
            <person name="Tank M."/>
        </authorList>
    </citation>
    <scope>NUCLEOTIDE SEQUENCE</scope>
    <source>
        <strain evidence="1">MS-P2</strain>
    </source>
</reference>
<accession>A0A975U3K5</accession>
<sequence length="57" mass="5897">MVVEPDVIWPVAEFVPAVCQSVQLMGAAVAGPASASPIVAAEITGVSRIRRQSLAHI</sequence>
<dbReference type="RefSeq" id="WP_218285991.1">
    <property type="nucleotide sequence ID" value="NZ_CP076448.1"/>
</dbReference>
<name>A0A975U3K5_9PROT</name>
<dbReference type="KEGG" id="elio:KO353_01340"/>
<dbReference type="Proteomes" id="UP000694001">
    <property type="component" value="Chromosome"/>
</dbReference>
<evidence type="ECO:0000313" key="1">
    <source>
        <dbReference type="EMBL" id="QXM24934.1"/>
    </source>
</evidence>
<proteinExistence type="predicted"/>